<sequence length="61" mass="6572">MAGAHDRLLNGQVSATFSVEDGAYQMFYCSPIHIIDMKLDFGLHSSKVGVQGTPGEESLSK</sequence>
<dbReference type="OMA" id="EDGAYQM"/>
<protein>
    <submittedName>
        <fullName evidence="1">Uncharacterized protein</fullName>
    </submittedName>
</protein>
<reference evidence="1" key="1">
    <citation type="journal article" date="2013" name="Nature">
        <title>Draft genome of the wheat A-genome progenitor Triticum urartu.</title>
        <authorList>
            <person name="Ling H.Q."/>
            <person name="Zhao S."/>
            <person name="Liu D."/>
            <person name="Wang J."/>
            <person name="Sun H."/>
            <person name="Zhang C."/>
            <person name="Fan H."/>
            <person name="Li D."/>
            <person name="Dong L."/>
            <person name="Tao Y."/>
            <person name="Gao C."/>
            <person name="Wu H."/>
            <person name="Li Y."/>
            <person name="Cui Y."/>
            <person name="Guo X."/>
            <person name="Zheng S."/>
            <person name="Wang B."/>
            <person name="Yu K."/>
            <person name="Liang Q."/>
            <person name="Yang W."/>
            <person name="Lou X."/>
            <person name="Chen J."/>
            <person name="Feng M."/>
            <person name="Jian J."/>
            <person name="Zhang X."/>
            <person name="Luo G."/>
            <person name="Jiang Y."/>
            <person name="Liu J."/>
            <person name="Wang Z."/>
            <person name="Sha Y."/>
            <person name="Zhang B."/>
            <person name="Wu H."/>
            <person name="Tang D."/>
            <person name="Shen Q."/>
            <person name="Xue P."/>
            <person name="Zou S."/>
            <person name="Wang X."/>
            <person name="Liu X."/>
            <person name="Wang F."/>
            <person name="Yang Y."/>
            <person name="An X."/>
            <person name="Dong Z."/>
            <person name="Zhang K."/>
            <person name="Zhang X."/>
            <person name="Luo M.C."/>
            <person name="Dvorak J."/>
            <person name="Tong Y."/>
            <person name="Wang J."/>
            <person name="Yang H."/>
            <person name="Li Z."/>
            <person name="Wang D."/>
            <person name="Zhang A."/>
            <person name="Wang J."/>
        </authorList>
    </citation>
    <scope>NUCLEOTIDE SEQUENCE</scope>
</reference>
<accession>M7ZBK5</accession>
<gene>
    <name evidence="1" type="ORF">TRIUR3_21638</name>
</gene>
<name>M7ZBK5_TRIUA</name>
<evidence type="ECO:0000313" key="1">
    <source>
        <dbReference type="EMBL" id="EMS49800.1"/>
    </source>
</evidence>
<dbReference type="EMBL" id="KD239705">
    <property type="protein sequence ID" value="EMS49800.1"/>
    <property type="molecule type" value="Genomic_DNA"/>
</dbReference>
<dbReference type="AlphaFoldDB" id="M7ZBK5"/>
<proteinExistence type="predicted"/>
<organism evidence="1">
    <name type="scientific">Triticum urartu</name>
    <name type="common">Red wild einkorn</name>
    <name type="synonym">Crithodium urartu</name>
    <dbReference type="NCBI Taxonomy" id="4572"/>
    <lineage>
        <taxon>Eukaryota</taxon>
        <taxon>Viridiplantae</taxon>
        <taxon>Streptophyta</taxon>
        <taxon>Embryophyta</taxon>
        <taxon>Tracheophyta</taxon>
        <taxon>Spermatophyta</taxon>
        <taxon>Magnoliopsida</taxon>
        <taxon>Liliopsida</taxon>
        <taxon>Poales</taxon>
        <taxon>Poaceae</taxon>
        <taxon>BOP clade</taxon>
        <taxon>Pooideae</taxon>
        <taxon>Triticodae</taxon>
        <taxon>Triticeae</taxon>
        <taxon>Triticinae</taxon>
        <taxon>Triticum</taxon>
    </lineage>
</organism>